<dbReference type="GO" id="GO:0008360">
    <property type="term" value="P:regulation of cell shape"/>
    <property type="evidence" value="ECO:0007669"/>
    <property type="project" value="UniProtKB-KW"/>
</dbReference>
<dbReference type="GO" id="GO:0005886">
    <property type="term" value="C:plasma membrane"/>
    <property type="evidence" value="ECO:0007669"/>
    <property type="project" value="UniProtKB-SubCell"/>
</dbReference>
<evidence type="ECO:0000256" key="5">
    <source>
        <dbReference type="ARBA" id="ARBA00022960"/>
    </source>
</evidence>
<evidence type="ECO:0000256" key="1">
    <source>
        <dbReference type="ARBA" id="ARBA00004651"/>
    </source>
</evidence>
<evidence type="ECO:0000256" key="3">
    <source>
        <dbReference type="ARBA" id="ARBA00022475"/>
    </source>
</evidence>
<dbReference type="RefSeq" id="WP_168550161.1">
    <property type="nucleotide sequence ID" value="NZ_JAAXPR010000044.1"/>
</dbReference>
<organism evidence="9 10">
    <name type="scientific">Streptococcus ovuberis</name>
    <dbReference type="NCBI Taxonomy" id="1936207"/>
    <lineage>
        <taxon>Bacteria</taxon>
        <taxon>Bacillati</taxon>
        <taxon>Bacillota</taxon>
        <taxon>Bacilli</taxon>
        <taxon>Lactobacillales</taxon>
        <taxon>Streptococcaceae</taxon>
        <taxon>Streptococcus</taxon>
    </lineage>
</organism>
<feature type="transmembrane region" description="Helical" evidence="8">
    <location>
        <begin position="55"/>
        <end position="88"/>
    </location>
</feature>
<dbReference type="Proteomes" id="UP000522720">
    <property type="component" value="Unassembled WGS sequence"/>
</dbReference>
<dbReference type="AlphaFoldDB" id="A0A7X6S244"/>
<dbReference type="InterPro" id="IPR007227">
    <property type="entry name" value="Cell_shape_determining_MreD"/>
</dbReference>
<evidence type="ECO:0000256" key="2">
    <source>
        <dbReference type="ARBA" id="ARBA00007776"/>
    </source>
</evidence>
<feature type="transmembrane region" description="Helical" evidence="8">
    <location>
        <begin position="139"/>
        <end position="158"/>
    </location>
</feature>
<evidence type="ECO:0000256" key="7">
    <source>
        <dbReference type="ARBA" id="ARBA00023136"/>
    </source>
</evidence>
<evidence type="ECO:0000313" key="9">
    <source>
        <dbReference type="EMBL" id="NKZ21452.1"/>
    </source>
</evidence>
<feature type="transmembrane region" description="Helical" evidence="8">
    <location>
        <begin position="100"/>
        <end position="119"/>
    </location>
</feature>
<evidence type="ECO:0000256" key="4">
    <source>
        <dbReference type="ARBA" id="ARBA00022692"/>
    </source>
</evidence>
<comment type="caution">
    <text evidence="9">The sequence shown here is derived from an EMBL/GenBank/DDBJ whole genome shotgun (WGS) entry which is preliminary data.</text>
</comment>
<keyword evidence="3" id="KW-1003">Cell membrane</keyword>
<keyword evidence="4 8" id="KW-0812">Transmembrane</keyword>
<reference evidence="9 10" key="1">
    <citation type="submission" date="2020-04" db="EMBL/GenBank/DDBJ databases">
        <title>MicrobeNet Type strains.</title>
        <authorList>
            <person name="Nicholson A.C."/>
        </authorList>
    </citation>
    <scope>NUCLEOTIDE SEQUENCE [LARGE SCALE GENOMIC DNA]</scope>
    <source>
        <strain evidence="9 10">CCUG 69612</strain>
    </source>
</reference>
<keyword evidence="7 8" id="KW-0472">Membrane</keyword>
<evidence type="ECO:0000313" key="10">
    <source>
        <dbReference type="Proteomes" id="UP000522720"/>
    </source>
</evidence>
<evidence type="ECO:0000256" key="8">
    <source>
        <dbReference type="SAM" id="Phobius"/>
    </source>
</evidence>
<keyword evidence="6 8" id="KW-1133">Transmembrane helix</keyword>
<evidence type="ECO:0000256" key="6">
    <source>
        <dbReference type="ARBA" id="ARBA00022989"/>
    </source>
</evidence>
<dbReference type="EMBL" id="JAAXPR010000044">
    <property type="protein sequence ID" value="NKZ21452.1"/>
    <property type="molecule type" value="Genomic_DNA"/>
</dbReference>
<keyword evidence="10" id="KW-1185">Reference proteome</keyword>
<name>A0A7X6S244_9STRE</name>
<comment type="similarity">
    <text evidence="2">Belongs to the MreD family.</text>
</comment>
<protein>
    <submittedName>
        <fullName evidence="9">Rod shape-determining protein MreD</fullName>
    </submittedName>
</protein>
<proteinExistence type="inferred from homology"/>
<accession>A0A7X6S244</accession>
<comment type="subcellular location">
    <subcellularLocation>
        <location evidence="1">Cell membrane</location>
        <topology evidence="1">Multi-pass membrane protein</topology>
    </subcellularLocation>
</comment>
<dbReference type="Pfam" id="PF04093">
    <property type="entry name" value="MreD"/>
    <property type="match status" value="1"/>
</dbReference>
<dbReference type="NCBIfam" id="TIGR03426">
    <property type="entry name" value="shape_MreD"/>
    <property type="match status" value="1"/>
</dbReference>
<sequence>MKRVLFLFLLLVGLIFLDLQLGSLLSPFLENGIQPNYHIFLVVLVALTSGEYDWALFYACLLIGAFWDIYILNVLGLNIILLPIFTLLASGVYKIKRFSFWRFCFLSVIFIFLFETSHFGVAQFLGWMSYSWDYFTVKILAPTLVVNLVVGVLLYPLFKRFLQRNRHLIVTNV</sequence>
<keyword evidence="5" id="KW-0133">Cell shape</keyword>
<gene>
    <name evidence="9" type="primary">mreD</name>
    <name evidence="9" type="ORF">HF992_11710</name>
</gene>